<evidence type="ECO:0000256" key="5">
    <source>
        <dbReference type="ARBA" id="ARBA00023172"/>
    </source>
</evidence>
<dbReference type="GO" id="GO:0004520">
    <property type="term" value="F:DNA endonuclease activity"/>
    <property type="evidence" value="ECO:0007669"/>
    <property type="project" value="InterPro"/>
</dbReference>
<keyword evidence="5" id="KW-0233">DNA recombination</keyword>
<evidence type="ECO:0000313" key="7">
    <source>
        <dbReference type="EMBL" id="QBO63803.1"/>
    </source>
</evidence>
<keyword evidence="4" id="KW-0238">DNA-binding</keyword>
<keyword evidence="2" id="KW-0227">DNA damage</keyword>
<dbReference type="Pfam" id="PF02075">
    <property type="entry name" value="RuvC"/>
    <property type="match status" value="1"/>
</dbReference>
<name>A0A482GGM4_BPGOS</name>
<proteinExistence type="inferred from homology"/>
<evidence type="ECO:0000256" key="1">
    <source>
        <dbReference type="ARBA" id="ARBA00009518"/>
    </source>
</evidence>
<keyword evidence="6" id="KW-0234">DNA repair</keyword>
<evidence type="ECO:0000256" key="6">
    <source>
        <dbReference type="ARBA" id="ARBA00023204"/>
    </source>
</evidence>
<protein>
    <submittedName>
        <fullName evidence="7">Putative holliday junction resolvase</fullName>
    </submittedName>
</protein>
<gene>
    <name evidence="7" type="ORF">Goslar_00010</name>
</gene>
<accession>A0A482GGM4</accession>
<dbReference type="Gene3D" id="3.30.420.10">
    <property type="entry name" value="Ribonuclease H-like superfamily/Ribonuclease H"/>
    <property type="match status" value="1"/>
</dbReference>
<dbReference type="GO" id="GO:0003677">
    <property type="term" value="F:DNA binding"/>
    <property type="evidence" value="ECO:0007669"/>
    <property type="project" value="UniProtKB-KW"/>
</dbReference>
<organism evidence="7 8">
    <name type="scientific">Escherichia phage vB_EcoM_Goslar</name>
    <dbReference type="NCBI Taxonomy" id="2502409"/>
    <lineage>
        <taxon>Viruses</taxon>
        <taxon>Duplodnaviria</taxon>
        <taxon>Heunggongvirae</taxon>
        <taxon>Uroviricota</taxon>
        <taxon>Caudoviricetes</taxon>
        <taxon>Chimalliviridae</taxon>
        <taxon>Goslarvirus</taxon>
        <taxon>Goslarvirus goslar</taxon>
    </lineage>
</organism>
<keyword evidence="3" id="KW-0460">Magnesium</keyword>
<keyword evidence="8" id="KW-1185">Reference proteome</keyword>
<sequence>MIPPEYAYDILAIDPGTDTLGASLLRLDVRVEDIELLYAGTWHASRRYDPDGDIALGYGNRAARIQEHRRSLTTLLQEYQPQAVACETPFIGRFKQSGMALSELFSAIQTTVIDFDPTVSFLGVDNRSAKRAVGIMTSRVGKDDVRQKVLNLMNITPRNGVVLANLDEHAIDSIAVGYFAAELLFEEWRILDDHRNGKVGTKRR</sequence>
<dbReference type="InterPro" id="IPR002176">
    <property type="entry name" value="X-over_junc_endoDNase_RuvC"/>
</dbReference>
<dbReference type="GO" id="GO:0006310">
    <property type="term" value="P:DNA recombination"/>
    <property type="evidence" value="ECO:0007669"/>
    <property type="project" value="UniProtKB-KW"/>
</dbReference>
<evidence type="ECO:0000313" key="8">
    <source>
        <dbReference type="Proteomes" id="UP000294673"/>
    </source>
</evidence>
<dbReference type="GO" id="GO:0006281">
    <property type="term" value="P:DNA repair"/>
    <property type="evidence" value="ECO:0007669"/>
    <property type="project" value="UniProtKB-KW"/>
</dbReference>
<organismHost>
    <name type="scientific">Escherichia coli</name>
    <dbReference type="NCBI Taxonomy" id="562"/>
</organismHost>
<evidence type="ECO:0000256" key="4">
    <source>
        <dbReference type="ARBA" id="ARBA00023125"/>
    </source>
</evidence>
<dbReference type="EMBL" id="MK327938">
    <property type="protein sequence ID" value="QBO63803.1"/>
    <property type="molecule type" value="Genomic_DNA"/>
</dbReference>
<dbReference type="InterPro" id="IPR036397">
    <property type="entry name" value="RNaseH_sf"/>
</dbReference>
<evidence type="ECO:0000256" key="2">
    <source>
        <dbReference type="ARBA" id="ARBA00022763"/>
    </source>
</evidence>
<dbReference type="SUPFAM" id="SSF53098">
    <property type="entry name" value="Ribonuclease H-like"/>
    <property type="match status" value="1"/>
</dbReference>
<dbReference type="InterPro" id="IPR012337">
    <property type="entry name" value="RNaseH-like_sf"/>
</dbReference>
<evidence type="ECO:0000256" key="3">
    <source>
        <dbReference type="ARBA" id="ARBA00022842"/>
    </source>
</evidence>
<reference evidence="7 8" key="1">
    <citation type="submission" date="2018-12" db="EMBL/GenBank/DDBJ databases">
        <title>Still something new to discover - new insights into E. coli phage diversity and taxonomy.</title>
        <authorList>
            <person name="Korf I.H.E."/>
            <person name="Adriaennsens E."/>
            <person name="Dreiseikelmann B."/>
            <person name="Kropinski A."/>
            <person name="Nimtz M."/>
            <person name="Meier-Kolthoff J.P."/>
            <person name="Rohde M."/>
            <person name="van Raaij M."/>
            <person name="Wittmann J."/>
        </authorList>
    </citation>
    <scope>NUCLEOTIDE SEQUENCE [LARGE SCALE GENOMIC DNA]</scope>
</reference>
<dbReference type="Proteomes" id="UP000294673">
    <property type="component" value="Segment"/>
</dbReference>
<comment type="similarity">
    <text evidence="1">Belongs to the RuvC family.</text>
</comment>